<evidence type="ECO:0000313" key="1">
    <source>
        <dbReference type="EMBL" id="NMY13701.1"/>
    </source>
</evidence>
<sequence>MLLTCTVRMDEPAWRGAFITIVTPSLVMNIGRARSSSVSLEKALLKTSARLFHGVSPLVSTDKSPVGETRQPELTVEREHMVLIITLDKTLQSFNRSHIGKRLEMRDFLHPFRI</sequence>
<protein>
    <submittedName>
        <fullName evidence="1">Uncharacterized protein</fullName>
    </submittedName>
</protein>
<organism evidence="1 2">
    <name type="scientific">Pseudomonas veronii</name>
    <dbReference type="NCBI Taxonomy" id="76761"/>
    <lineage>
        <taxon>Bacteria</taxon>
        <taxon>Pseudomonadati</taxon>
        <taxon>Pseudomonadota</taxon>
        <taxon>Gammaproteobacteria</taxon>
        <taxon>Pseudomonadales</taxon>
        <taxon>Pseudomonadaceae</taxon>
        <taxon>Pseudomonas</taxon>
    </lineage>
</organism>
<gene>
    <name evidence="1" type="ORF">HBO38_35935</name>
</gene>
<dbReference type="Proteomes" id="UP000537729">
    <property type="component" value="Unassembled WGS sequence"/>
</dbReference>
<name>A0A7Y1FCV4_PSEVE</name>
<evidence type="ECO:0000313" key="2">
    <source>
        <dbReference type="Proteomes" id="UP000537729"/>
    </source>
</evidence>
<accession>A0A7Y1FCV4</accession>
<comment type="caution">
    <text evidence="1">The sequence shown here is derived from an EMBL/GenBank/DDBJ whole genome shotgun (WGS) entry which is preliminary data.</text>
</comment>
<dbReference type="AlphaFoldDB" id="A0A7Y1FCV4"/>
<proteinExistence type="predicted"/>
<dbReference type="RefSeq" id="WP_169886696.1">
    <property type="nucleotide sequence ID" value="NZ_JAAQWG010000119.1"/>
</dbReference>
<dbReference type="EMBL" id="JAAQWG010000119">
    <property type="protein sequence ID" value="NMY13701.1"/>
    <property type="molecule type" value="Genomic_DNA"/>
</dbReference>
<reference evidence="1 2" key="1">
    <citation type="journal article" date="2020" name="Front. Microbiol.">
        <title>Genetic Organization of the aprX-lipA2 Operon Affects the Proteolytic Potential of Pseudomonas Species in Milk.</title>
        <authorList>
            <person name="Maier C."/>
            <person name="Huptas C."/>
            <person name="von Neubeck M."/>
            <person name="Scherer S."/>
            <person name="Wenning M."/>
            <person name="Lucking G."/>
        </authorList>
    </citation>
    <scope>NUCLEOTIDE SEQUENCE [LARGE SCALE GENOMIC DNA]</scope>
    <source>
        <strain evidence="1 2">DSM 16272</strain>
    </source>
</reference>